<evidence type="ECO:0000313" key="2">
    <source>
        <dbReference type="EMBL" id="KAG0005979.1"/>
    </source>
</evidence>
<dbReference type="EMBL" id="JAAAHW010000152">
    <property type="protein sequence ID" value="KAG0005979.1"/>
    <property type="molecule type" value="Genomic_DNA"/>
</dbReference>
<keyword evidence="3" id="KW-1185">Reference proteome</keyword>
<dbReference type="Proteomes" id="UP000749646">
    <property type="component" value="Unassembled WGS sequence"/>
</dbReference>
<sequence>MSLLPDSESKLESEQPAAAAVSIIATDKDDDEDKDTDVVAHELPSKDTIHMVSSKLSSENMRLTSSQPVVVIKNSMSDIGEAVMNGVQVNGSGRHRACKALRRRSRPSFEHWMEVEEEDGDNEKGNKHKHEYEMMPTSEPPVAIDDTTTATAVTTSTTTTTADSEMTTPPTTTTTTIITTSSATPARTMKQLLEECEEEDFTSYAMTMHNIVKGAHNNTFSPQALKRMMSSQKSTTGLGFDASAGAV</sequence>
<dbReference type="OrthoDB" id="341353at2759"/>
<protein>
    <submittedName>
        <fullName evidence="2">Uncharacterized protein</fullName>
    </submittedName>
</protein>
<feature type="non-terminal residue" evidence="2">
    <location>
        <position position="247"/>
    </location>
</feature>
<accession>A0A9P6MK28</accession>
<feature type="region of interest" description="Disordered" evidence="1">
    <location>
        <begin position="1"/>
        <end position="35"/>
    </location>
</feature>
<organism evidence="2 3">
    <name type="scientific">Modicella reniformis</name>
    <dbReference type="NCBI Taxonomy" id="1440133"/>
    <lineage>
        <taxon>Eukaryota</taxon>
        <taxon>Fungi</taxon>
        <taxon>Fungi incertae sedis</taxon>
        <taxon>Mucoromycota</taxon>
        <taxon>Mortierellomycotina</taxon>
        <taxon>Mortierellomycetes</taxon>
        <taxon>Mortierellales</taxon>
        <taxon>Mortierellaceae</taxon>
        <taxon>Modicella</taxon>
    </lineage>
</organism>
<reference evidence="2" key="1">
    <citation type="journal article" date="2020" name="Fungal Divers.">
        <title>Resolving the Mortierellaceae phylogeny through synthesis of multi-gene phylogenetics and phylogenomics.</title>
        <authorList>
            <person name="Vandepol N."/>
            <person name="Liber J."/>
            <person name="Desiro A."/>
            <person name="Na H."/>
            <person name="Kennedy M."/>
            <person name="Barry K."/>
            <person name="Grigoriev I.V."/>
            <person name="Miller A.N."/>
            <person name="O'Donnell K."/>
            <person name="Stajich J.E."/>
            <person name="Bonito G."/>
        </authorList>
    </citation>
    <scope>NUCLEOTIDE SEQUENCE</scope>
    <source>
        <strain evidence="2">MES-2147</strain>
    </source>
</reference>
<evidence type="ECO:0000313" key="3">
    <source>
        <dbReference type="Proteomes" id="UP000749646"/>
    </source>
</evidence>
<name>A0A9P6MK28_9FUNG</name>
<gene>
    <name evidence="2" type="ORF">BGZ65_009685</name>
</gene>
<feature type="region of interest" description="Disordered" evidence="1">
    <location>
        <begin position="154"/>
        <end position="174"/>
    </location>
</feature>
<evidence type="ECO:0000256" key="1">
    <source>
        <dbReference type="SAM" id="MobiDB-lite"/>
    </source>
</evidence>
<proteinExistence type="predicted"/>
<dbReference type="AlphaFoldDB" id="A0A9P6MK28"/>
<comment type="caution">
    <text evidence="2">The sequence shown here is derived from an EMBL/GenBank/DDBJ whole genome shotgun (WGS) entry which is preliminary data.</text>
</comment>